<organism evidence="4 5">
    <name type="scientific">Saccharopolyspora rosea</name>
    <dbReference type="NCBI Taxonomy" id="524884"/>
    <lineage>
        <taxon>Bacteria</taxon>
        <taxon>Bacillati</taxon>
        <taxon>Actinomycetota</taxon>
        <taxon>Actinomycetes</taxon>
        <taxon>Pseudonocardiales</taxon>
        <taxon>Pseudonocardiaceae</taxon>
        <taxon>Saccharopolyspora</taxon>
    </lineage>
</organism>
<dbReference type="SUPFAM" id="SSF55729">
    <property type="entry name" value="Acyl-CoA N-acyltransferases (Nat)"/>
    <property type="match status" value="1"/>
</dbReference>
<evidence type="ECO:0000256" key="1">
    <source>
        <dbReference type="ARBA" id="ARBA00022679"/>
    </source>
</evidence>
<dbReference type="CDD" id="cd04301">
    <property type="entry name" value="NAT_SF"/>
    <property type="match status" value="1"/>
</dbReference>
<dbReference type="Proteomes" id="UP001597018">
    <property type="component" value="Unassembled WGS sequence"/>
</dbReference>
<evidence type="ECO:0000259" key="3">
    <source>
        <dbReference type="PROSITE" id="PS51186"/>
    </source>
</evidence>
<sequence length="245" mass="26639">MHELRSPAEVAEATGDLVVRWAAQALTQDYPHERGAAWRLGEAVAVHAPELNRNDRLVFTGPADDAAELLSRTMPSLAGERLRPLAATALAHQVATRLDLRVRATFGWMHLVAEPPTAPAPDVEWLAPSDEEAVTCLLRKANPRSYVFPDDPGARRWAGVRDADGELLAVGADTWPAPGVRFIAGVATHPDHRGRGLSTSVCAFLTRELAREGAVTLMVDADNTAALKVYRRLGFRYRSVTALAR</sequence>
<dbReference type="PROSITE" id="PS51186">
    <property type="entry name" value="GNAT"/>
    <property type="match status" value="1"/>
</dbReference>
<accession>A0ABW3FKJ8</accession>
<dbReference type="InterPro" id="IPR050680">
    <property type="entry name" value="YpeA/RimI_acetyltransf"/>
</dbReference>
<dbReference type="RefSeq" id="WP_263250830.1">
    <property type="nucleotide sequence ID" value="NZ_BAABLT010000033.1"/>
</dbReference>
<protein>
    <submittedName>
        <fullName evidence="4">GNAT family N-acetyltransferase</fullName>
    </submittedName>
</protein>
<dbReference type="EMBL" id="JBHTIW010000002">
    <property type="protein sequence ID" value="MFD0918999.1"/>
    <property type="molecule type" value="Genomic_DNA"/>
</dbReference>
<comment type="caution">
    <text evidence="4">The sequence shown here is derived from an EMBL/GenBank/DDBJ whole genome shotgun (WGS) entry which is preliminary data.</text>
</comment>
<dbReference type="InterPro" id="IPR000182">
    <property type="entry name" value="GNAT_dom"/>
</dbReference>
<reference evidence="5" key="1">
    <citation type="journal article" date="2019" name="Int. J. Syst. Evol. Microbiol.">
        <title>The Global Catalogue of Microorganisms (GCM) 10K type strain sequencing project: providing services to taxonomists for standard genome sequencing and annotation.</title>
        <authorList>
            <consortium name="The Broad Institute Genomics Platform"/>
            <consortium name="The Broad Institute Genome Sequencing Center for Infectious Disease"/>
            <person name="Wu L."/>
            <person name="Ma J."/>
        </authorList>
    </citation>
    <scope>NUCLEOTIDE SEQUENCE [LARGE SCALE GENOMIC DNA]</scope>
    <source>
        <strain evidence="5">CCUG 56401</strain>
    </source>
</reference>
<dbReference type="PANTHER" id="PTHR43420">
    <property type="entry name" value="ACETYLTRANSFERASE"/>
    <property type="match status" value="1"/>
</dbReference>
<evidence type="ECO:0000313" key="4">
    <source>
        <dbReference type="EMBL" id="MFD0918999.1"/>
    </source>
</evidence>
<evidence type="ECO:0000313" key="5">
    <source>
        <dbReference type="Proteomes" id="UP001597018"/>
    </source>
</evidence>
<keyword evidence="1" id="KW-0808">Transferase</keyword>
<keyword evidence="5" id="KW-1185">Reference proteome</keyword>
<proteinExistence type="predicted"/>
<dbReference type="Gene3D" id="3.40.630.30">
    <property type="match status" value="1"/>
</dbReference>
<name>A0ABW3FKJ8_9PSEU</name>
<dbReference type="InterPro" id="IPR016181">
    <property type="entry name" value="Acyl_CoA_acyltransferase"/>
</dbReference>
<keyword evidence="2" id="KW-0012">Acyltransferase</keyword>
<dbReference type="Pfam" id="PF00583">
    <property type="entry name" value="Acetyltransf_1"/>
    <property type="match status" value="1"/>
</dbReference>
<gene>
    <name evidence="4" type="ORF">ACFQ16_04505</name>
</gene>
<feature type="domain" description="N-acetyltransferase" evidence="3">
    <location>
        <begin position="109"/>
        <end position="245"/>
    </location>
</feature>
<evidence type="ECO:0000256" key="2">
    <source>
        <dbReference type="ARBA" id="ARBA00023315"/>
    </source>
</evidence>